<name>A0AAW0I0V6_MYOGA</name>
<feature type="domain" description="Dual specificity/tyrosine protein phosphatase N-terminal" evidence="1">
    <location>
        <begin position="13"/>
        <end position="47"/>
    </location>
</feature>
<reference evidence="2 3" key="1">
    <citation type="journal article" date="2023" name="bioRxiv">
        <title>Conserved and derived expression patterns and positive selection on dental genes reveal complex evolutionary context of ever-growing rodent molars.</title>
        <authorList>
            <person name="Calamari Z.T."/>
            <person name="Song A."/>
            <person name="Cohen E."/>
            <person name="Akter M."/>
            <person name="Roy R.D."/>
            <person name="Hallikas O."/>
            <person name="Christensen M.M."/>
            <person name="Li P."/>
            <person name="Marangoni P."/>
            <person name="Jernvall J."/>
            <person name="Klein O.D."/>
        </authorList>
    </citation>
    <scope>NUCLEOTIDE SEQUENCE [LARGE SCALE GENOMIC DNA]</scope>
    <source>
        <strain evidence="2">V071</strain>
    </source>
</reference>
<dbReference type="InterPro" id="IPR029260">
    <property type="entry name" value="DSPn"/>
</dbReference>
<accession>A0AAW0I0V6</accession>
<evidence type="ECO:0000259" key="1">
    <source>
        <dbReference type="Pfam" id="PF14671"/>
    </source>
</evidence>
<gene>
    <name evidence="2" type="ORF">U0070_000042</name>
</gene>
<organism evidence="2 3">
    <name type="scientific">Myodes glareolus</name>
    <name type="common">Bank vole</name>
    <name type="synonym">Clethrionomys glareolus</name>
    <dbReference type="NCBI Taxonomy" id="447135"/>
    <lineage>
        <taxon>Eukaryota</taxon>
        <taxon>Metazoa</taxon>
        <taxon>Chordata</taxon>
        <taxon>Craniata</taxon>
        <taxon>Vertebrata</taxon>
        <taxon>Euteleostomi</taxon>
        <taxon>Mammalia</taxon>
        <taxon>Eutheria</taxon>
        <taxon>Euarchontoglires</taxon>
        <taxon>Glires</taxon>
        <taxon>Rodentia</taxon>
        <taxon>Myomorpha</taxon>
        <taxon>Muroidea</taxon>
        <taxon>Cricetidae</taxon>
        <taxon>Arvicolinae</taxon>
        <taxon>Myodes</taxon>
    </lineage>
</organism>
<dbReference type="Proteomes" id="UP001488838">
    <property type="component" value="Unassembled WGS sequence"/>
</dbReference>
<dbReference type="Pfam" id="PF14671">
    <property type="entry name" value="DSPn"/>
    <property type="match status" value="1"/>
</dbReference>
<keyword evidence="3" id="KW-1185">Reference proteome</keyword>
<dbReference type="EMBL" id="JBBHLL010000250">
    <property type="protein sequence ID" value="KAK7808041.1"/>
    <property type="molecule type" value="Genomic_DNA"/>
</dbReference>
<dbReference type="Gene3D" id="3.90.190.10">
    <property type="entry name" value="Protein tyrosine phosphatase superfamily"/>
    <property type="match status" value="1"/>
</dbReference>
<dbReference type="InterPro" id="IPR029021">
    <property type="entry name" value="Prot-tyrosine_phosphatase-like"/>
</dbReference>
<sequence length="75" mass="8413">MAAESGELIGACEFMKDRLYFATLRNRPKSTINTHYFSIDEELVYENAAPRQTGVLSSLFPAPVHLDDVTTISVY</sequence>
<proteinExistence type="predicted"/>
<dbReference type="SUPFAM" id="SSF52799">
    <property type="entry name" value="(Phosphotyrosine protein) phosphatases II"/>
    <property type="match status" value="1"/>
</dbReference>
<evidence type="ECO:0000313" key="2">
    <source>
        <dbReference type="EMBL" id="KAK7808041.1"/>
    </source>
</evidence>
<evidence type="ECO:0000313" key="3">
    <source>
        <dbReference type="Proteomes" id="UP001488838"/>
    </source>
</evidence>
<comment type="caution">
    <text evidence="2">The sequence shown here is derived from an EMBL/GenBank/DDBJ whole genome shotgun (WGS) entry which is preliminary data.</text>
</comment>
<protein>
    <recommendedName>
        <fullName evidence="1">Dual specificity/tyrosine protein phosphatase N-terminal domain-containing protein</fullName>
    </recommendedName>
</protein>
<dbReference type="AlphaFoldDB" id="A0AAW0I0V6"/>